<reference evidence="2 3" key="1">
    <citation type="journal article" date="2008" name="BMC Genomics">
        <title>Complete genome of Phenylobacterium zucineum - a novel facultative intracellular bacterium isolated from human erythroleukemia cell line K562.</title>
        <authorList>
            <person name="Luo Y."/>
            <person name="Xu X."/>
            <person name="Ding Z."/>
            <person name="Liu Z."/>
            <person name="Zhang B."/>
            <person name="Yan Z."/>
            <person name="Sun J."/>
            <person name="Hu S."/>
            <person name="Hu X."/>
        </authorList>
    </citation>
    <scope>NUCLEOTIDE SEQUENCE [LARGE SCALE GENOMIC DNA]</scope>
    <source>
        <strain evidence="2 3">HLK1</strain>
    </source>
</reference>
<proteinExistence type="predicted"/>
<evidence type="ECO:0000313" key="3">
    <source>
        <dbReference type="Proteomes" id="UP000001868"/>
    </source>
</evidence>
<dbReference type="InterPro" id="IPR036691">
    <property type="entry name" value="Endo/exonu/phosph_ase_sf"/>
</dbReference>
<accession>B4RFK0</accession>
<dbReference type="PANTHER" id="PTHR16320">
    <property type="entry name" value="SPHINGOMYELINASE FAMILY MEMBER"/>
    <property type="match status" value="1"/>
</dbReference>
<dbReference type="KEGG" id="pzu:PHZ_c0667"/>
<dbReference type="SUPFAM" id="SSF56219">
    <property type="entry name" value="DNase I-like"/>
    <property type="match status" value="1"/>
</dbReference>
<protein>
    <recommendedName>
        <fullName evidence="1">Endonuclease/exonuclease/phosphatase domain-containing protein</fullName>
    </recommendedName>
</protein>
<dbReference type="Pfam" id="PF03372">
    <property type="entry name" value="Exo_endo_phos"/>
    <property type="match status" value="1"/>
</dbReference>
<dbReference type="AlphaFoldDB" id="B4RFK0"/>
<evidence type="ECO:0000259" key="1">
    <source>
        <dbReference type="Pfam" id="PF03372"/>
    </source>
</evidence>
<dbReference type="EMBL" id="CP000747">
    <property type="protein sequence ID" value="ACG77081.1"/>
    <property type="molecule type" value="Genomic_DNA"/>
</dbReference>
<dbReference type="eggNOG" id="COG3568">
    <property type="taxonomic scope" value="Bacteria"/>
</dbReference>
<dbReference type="Gene3D" id="3.60.10.10">
    <property type="entry name" value="Endonuclease/exonuclease/phosphatase"/>
    <property type="match status" value="1"/>
</dbReference>
<dbReference type="STRING" id="450851.PHZ_c0667"/>
<dbReference type="RefSeq" id="WP_012521229.1">
    <property type="nucleotide sequence ID" value="NC_011144.1"/>
</dbReference>
<name>B4RFK0_PHEZH</name>
<sequence>MLLAILAASVVAGAPQAPPVEPPSQGPREREISVLTYNVRGLPWPVARGRGAALRAIGEELAALRRAGREPDLVLIQEGFRGEVEDLVRASGYAHWARGPGRGDRRAGGLPALPGLLRGEGWGTLAGGGLHVLSDLPIRDVRAAAYSACAGLDCLAAKGVMLVRVRLDDGTEVDVINTHLNARRASRAPKPRTLQAHHRQTDELLAFIADHAAPDRPLVVGGDFNVRNAPDRYKYRAEARPYVVVAEFCHRHAAQCASPHAAQNQPWLKSQDLQAFASPAGIDLRPVGVETLFDGGETPSLSDHAGYLVRYRLSFRGRTPRETGAQVMAAADR</sequence>
<dbReference type="Proteomes" id="UP000001868">
    <property type="component" value="Chromosome"/>
</dbReference>
<dbReference type="PANTHER" id="PTHR16320:SF23">
    <property type="entry name" value="SPHINGOMYELINASE C 1"/>
    <property type="match status" value="1"/>
</dbReference>
<dbReference type="HOGENOM" id="CLU_833798_0_0_5"/>
<keyword evidence="3" id="KW-1185">Reference proteome</keyword>
<gene>
    <name evidence="2" type="ordered locus">PHZ_c0667</name>
</gene>
<dbReference type="InterPro" id="IPR038772">
    <property type="entry name" value="Sph/SMPD2-like"/>
</dbReference>
<dbReference type="OrthoDB" id="7181414at2"/>
<dbReference type="InterPro" id="IPR005135">
    <property type="entry name" value="Endo/exonuclease/phosphatase"/>
</dbReference>
<organism evidence="2 3">
    <name type="scientific">Phenylobacterium zucineum (strain HLK1)</name>
    <dbReference type="NCBI Taxonomy" id="450851"/>
    <lineage>
        <taxon>Bacteria</taxon>
        <taxon>Pseudomonadati</taxon>
        <taxon>Pseudomonadota</taxon>
        <taxon>Alphaproteobacteria</taxon>
        <taxon>Caulobacterales</taxon>
        <taxon>Caulobacteraceae</taxon>
        <taxon>Phenylobacterium</taxon>
    </lineage>
</organism>
<evidence type="ECO:0000313" key="2">
    <source>
        <dbReference type="EMBL" id="ACG77081.1"/>
    </source>
</evidence>
<feature type="domain" description="Endonuclease/exonuclease/phosphatase" evidence="1">
    <location>
        <begin position="35"/>
        <end position="240"/>
    </location>
</feature>
<dbReference type="GO" id="GO:0004767">
    <property type="term" value="F:sphingomyelin phosphodiesterase activity"/>
    <property type="evidence" value="ECO:0007669"/>
    <property type="project" value="InterPro"/>
</dbReference>